<feature type="signal peptide" evidence="1">
    <location>
        <begin position="1"/>
        <end position="20"/>
    </location>
</feature>
<organism evidence="2 3">
    <name type="scientific">Arachidicoccus soli</name>
    <dbReference type="NCBI Taxonomy" id="2341117"/>
    <lineage>
        <taxon>Bacteria</taxon>
        <taxon>Pseudomonadati</taxon>
        <taxon>Bacteroidota</taxon>
        <taxon>Chitinophagia</taxon>
        <taxon>Chitinophagales</taxon>
        <taxon>Chitinophagaceae</taxon>
        <taxon>Arachidicoccus</taxon>
    </lineage>
</organism>
<dbReference type="Proteomes" id="UP000266118">
    <property type="component" value="Chromosome"/>
</dbReference>
<dbReference type="RefSeq" id="WP_119986321.1">
    <property type="nucleotide sequence ID" value="NZ_CP032489.1"/>
</dbReference>
<accession>A0A386HPY5</accession>
<gene>
    <name evidence="2" type="ORF">D6B99_06685</name>
</gene>
<dbReference type="PROSITE" id="PS51257">
    <property type="entry name" value="PROKAR_LIPOPROTEIN"/>
    <property type="match status" value="1"/>
</dbReference>
<evidence type="ECO:0000313" key="3">
    <source>
        <dbReference type="Proteomes" id="UP000266118"/>
    </source>
</evidence>
<evidence type="ECO:0000256" key="1">
    <source>
        <dbReference type="SAM" id="SignalP"/>
    </source>
</evidence>
<sequence length="343" mass="37410">MKHIIKACMLPLLVSVLALSSCEIKPITTMLEPPHDSTSTDSASTAVNLTVKHLKALCVYYGWPSDVNGSNGDITKATSAFQQFDLIVLGDGLWKTTNGDHANTISIISNLNTAGKAVYGYTDLGVSTQNLSIADMKTAVDGWAGMGVKGIFWDDAGYDYNTTRARQDTMINYCHQKGLSVMMNAWNPDDVLAGTDMLLDSSDIYVLESYLISANKYTSLSTWKSKANKCAAYEASLGVKMACLSSGDSTISASYNKTDQFTQAWVGAAIYNFDYFQVTDNMYSANNNTVYYYPNISDSYGTKWNSVAISDSASINYNRSTESWTLHVRGDGSTWGYGGFSQP</sequence>
<evidence type="ECO:0000313" key="2">
    <source>
        <dbReference type="EMBL" id="AYD47324.1"/>
    </source>
</evidence>
<name>A0A386HPY5_9BACT</name>
<dbReference type="OrthoDB" id="2531082at2"/>
<feature type="chain" id="PRO_5017248772" description="Glycoside-hydrolase family GH114 TIM-barrel domain-containing protein" evidence="1">
    <location>
        <begin position="21"/>
        <end position="343"/>
    </location>
</feature>
<keyword evidence="3" id="KW-1185">Reference proteome</keyword>
<keyword evidence="1" id="KW-0732">Signal</keyword>
<evidence type="ECO:0008006" key="4">
    <source>
        <dbReference type="Google" id="ProtNLM"/>
    </source>
</evidence>
<protein>
    <recommendedName>
        <fullName evidence="4">Glycoside-hydrolase family GH114 TIM-barrel domain-containing protein</fullName>
    </recommendedName>
</protein>
<dbReference type="EMBL" id="CP032489">
    <property type="protein sequence ID" value="AYD47324.1"/>
    <property type="molecule type" value="Genomic_DNA"/>
</dbReference>
<proteinExistence type="predicted"/>
<reference evidence="2 3" key="1">
    <citation type="submission" date="2018-09" db="EMBL/GenBank/DDBJ databases">
        <title>Arachidicoccus sp. nov., a bacterium isolated from soil.</title>
        <authorList>
            <person name="Weon H.-Y."/>
            <person name="Kwon S.-W."/>
            <person name="Lee S.A."/>
        </authorList>
    </citation>
    <scope>NUCLEOTIDE SEQUENCE [LARGE SCALE GENOMIC DNA]</scope>
    <source>
        <strain evidence="2 3">KIS59-12</strain>
    </source>
</reference>
<dbReference type="KEGG" id="ark:D6B99_06685"/>
<dbReference type="AlphaFoldDB" id="A0A386HPY5"/>